<evidence type="ECO:0000256" key="2">
    <source>
        <dbReference type="ARBA" id="ARBA00022692"/>
    </source>
</evidence>
<evidence type="ECO:0000313" key="5">
    <source>
        <dbReference type="EMBL" id="CAD5213032.1"/>
    </source>
</evidence>
<dbReference type="OrthoDB" id="444255at2759"/>
<dbReference type="PANTHER" id="PTHR15407:SF28">
    <property type="entry name" value="RIBITOL-5-PHOSPHATE TRANSFERASE FKTN"/>
    <property type="match status" value="1"/>
</dbReference>
<dbReference type="GO" id="GO:0016020">
    <property type="term" value="C:membrane"/>
    <property type="evidence" value="ECO:0007669"/>
    <property type="project" value="UniProtKB-SubCell"/>
</dbReference>
<dbReference type="AlphaFoldDB" id="A0A811KB75"/>
<dbReference type="EMBL" id="CAJFCW020000002">
    <property type="protein sequence ID" value="CAG9098753.1"/>
    <property type="molecule type" value="Genomic_DNA"/>
</dbReference>
<accession>A0A811KB75</accession>
<sequence>MDNVLLDTTYIVIDKPSSDHIKLLGINTNEANETEVRLLPRRFADKWNTTFQIACGTLLGWYRGCDIIPSTQDFDLTAPSSQITSTFMEALQSEFQVKHVFGHDNDSLELTMLYHGIRTDLFFKYYHNSTHDKIGLIAFPDLRKIVSYYPKVTSTCADDLLGVLVYVPCNVEEILEAEYGNYTEDISLGDYTYFTDSKNIETRPKMTDEEFKKVERSSWP</sequence>
<keyword evidence="6" id="KW-1185">Reference proteome</keyword>
<evidence type="ECO:0000313" key="6">
    <source>
        <dbReference type="Proteomes" id="UP000614601"/>
    </source>
</evidence>
<reference evidence="5" key="1">
    <citation type="submission" date="2020-09" db="EMBL/GenBank/DDBJ databases">
        <authorList>
            <person name="Kikuchi T."/>
        </authorList>
    </citation>
    <scope>NUCLEOTIDE SEQUENCE</scope>
    <source>
        <strain evidence="5">SH1</strain>
    </source>
</reference>
<keyword evidence="3" id="KW-1133">Transmembrane helix</keyword>
<dbReference type="PANTHER" id="PTHR15407">
    <property type="entry name" value="FUKUTIN-RELATED"/>
    <property type="match status" value="1"/>
</dbReference>
<proteinExistence type="predicted"/>
<keyword evidence="2" id="KW-0812">Transmembrane</keyword>
<evidence type="ECO:0000256" key="3">
    <source>
        <dbReference type="ARBA" id="ARBA00022989"/>
    </source>
</evidence>
<organism evidence="5 6">
    <name type="scientific">Bursaphelenchus okinawaensis</name>
    <dbReference type="NCBI Taxonomy" id="465554"/>
    <lineage>
        <taxon>Eukaryota</taxon>
        <taxon>Metazoa</taxon>
        <taxon>Ecdysozoa</taxon>
        <taxon>Nematoda</taxon>
        <taxon>Chromadorea</taxon>
        <taxon>Rhabditida</taxon>
        <taxon>Tylenchina</taxon>
        <taxon>Tylenchomorpha</taxon>
        <taxon>Aphelenchoidea</taxon>
        <taxon>Aphelenchoididae</taxon>
        <taxon>Bursaphelenchus</taxon>
    </lineage>
</organism>
<gene>
    <name evidence="5" type="ORF">BOKJ2_LOCUS4833</name>
</gene>
<dbReference type="InterPro" id="IPR009644">
    <property type="entry name" value="FKTN/MNN4/W02B3.4-1"/>
</dbReference>
<comment type="caution">
    <text evidence="5">The sequence shown here is derived from an EMBL/GenBank/DDBJ whole genome shotgun (WGS) entry which is preliminary data.</text>
</comment>
<dbReference type="Proteomes" id="UP000783686">
    <property type="component" value="Unassembled WGS sequence"/>
</dbReference>
<dbReference type="EMBL" id="CAJFDH010000002">
    <property type="protein sequence ID" value="CAD5213032.1"/>
    <property type="molecule type" value="Genomic_DNA"/>
</dbReference>
<dbReference type="Proteomes" id="UP000614601">
    <property type="component" value="Unassembled WGS sequence"/>
</dbReference>
<keyword evidence="4" id="KW-0472">Membrane</keyword>
<comment type="subcellular location">
    <subcellularLocation>
        <location evidence="1">Membrane</location>
        <topology evidence="1">Single-pass membrane protein</topology>
    </subcellularLocation>
</comment>
<protein>
    <submittedName>
        <fullName evidence="5">Uncharacterized protein</fullName>
    </submittedName>
</protein>
<name>A0A811KB75_9BILA</name>
<evidence type="ECO:0000256" key="1">
    <source>
        <dbReference type="ARBA" id="ARBA00004167"/>
    </source>
</evidence>
<evidence type="ECO:0000256" key="4">
    <source>
        <dbReference type="ARBA" id="ARBA00023136"/>
    </source>
</evidence>